<dbReference type="Proteomes" id="UP000254876">
    <property type="component" value="Unassembled WGS sequence"/>
</dbReference>
<dbReference type="AlphaFoldDB" id="X5KAL5"/>
<reference evidence="1 2" key="1">
    <citation type="submission" date="2018-06" db="EMBL/GenBank/DDBJ databases">
        <authorList>
            <consortium name="Pathogen Informatics"/>
            <person name="Doyle S."/>
        </authorList>
    </citation>
    <scope>NUCLEOTIDE SEQUENCE [LARGE SCALE GENOMIC DNA]</scope>
    <source>
        <strain evidence="1 2">NCTC10588</strain>
    </source>
</reference>
<dbReference type="RefSeq" id="WP_021346509.1">
    <property type="nucleotide sequence ID" value="NZ_CBYF010000029.1"/>
</dbReference>
<name>X5KAL5_9FLAO</name>
<organism evidence="1 2">
    <name type="scientific">Elizabethkingia anophelis</name>
    <dbReference type="NCBI Taxonomy" id="1117645"/>
    <lineage>
        <taxon>Bacteria</taxon>
        <taxon>Pseudomonadati</taxon>
        <taxon>Bacteroidota</taxon>
        <taxon>Flavobacteriia</taxon>
        <taxon>Flavobacteriales</taxon>
        <taxon>Weeksellaceae</taxon>
        <taxon>Elizabethkingia</taxon>
    </lineage>
</organism>
<gene>
    <name evidence="1" type="ORF">NCTC10588_03276</name>
</gene>
<evidence type="ECO:0000313" key="2">
    <source>
        <dbReference type="Proteomes" id="UP000254876"/>
    </source>
</evidence>
<protein>
    <submittedName>
        <fullName evidence="1">Uncharacterized protein</fullName>
    </submittedName>
</protein>
<accession>X5KAL5</accession>
<comment type="caution">
    <text evidence="1">The sequence shown here is derived from an EMBL/GenBank/DDBJ whole genome shotgun (WGS) entry which is preliminary data.</text>
</comment>
<dbReference type="EMBL" id="UFYD01000001">
    <property type="protein sequence ID" value="STD10744.1"/>
    <property type="molecule type" value="Genomic_DNA"/>
</dbReference>
<evidence type="ECO:0000313" key="1">
    <source>
        <dbReference type="EMBL" id="STD10744.1"/>
    </source>
</evidence>
<sequence length="57" mass="6332">MKNDQKQEYFAPVVEVLLLEMEQGVAAGSAKVLPPNSGGAVQEEWIQGDDDNRTIEW</sequence>
<proteinExistence type="predicted"/>